<reference evidence="1 2" key="1">
    <citation type="submission" date="2020-08" db="EMBL/GenBank/DDBJ databases">
        <title>Genomic Encyclopedia of Type Strains, Phase IV (KMG-V): Genome sequencing to study the core and pangenomes of soil and plant-associated prokaryotes.</title>
        <authorList>
            <person name="Whitman W."/>
        </authorList>
    </citation>
    <scope>NUCLEOTIDE SEQUENCE [LARGE SCALE GENOMIC DNA]</scope>
    <source>
        <strain evidence="1 2">X5P2</strain>
    </source>
</reference>
<dbReference type="Proteomes" id="UP000535182">
    <property type="component" value="Unassembled WGS sequence"/>
</dbReference>
<organism evidence="1 2">
    <name type="scientific">Tunturiibacter gelidiferens</name>
    <dbReference type="NCBI Taxonomy" id="3069689"/>
    <lineage>
        <taxon>Bacteria</taxon>
        <taxon>Pseudomonadati</taxon>
        <taxon>Acidobacteriota</taxon>
        <taxon>Terriglobia</taxon>
        <taxon>Terriglobales</taxon>
        <taxon>Acidobacteriaceae</taxon>
        <taxon>Tunturiibacter</taxon>
    </lineage>
</organism>
<protein>
    <submittedName>
        <fullName evidence="1">Uncharacterized protein</fullName>
    </submittedName>
</protein>
<sequence>MTTRRLGVFSEVELATHLSPCRAELASPSVTDDMIDRLRKYEQEVKFPNIHR</sequence>
<gene>
    <name evidence="1" type="ORF">HDF14_002435</name>
</gene>
<comment type="caution">
    <text evidence="1">The sequence shown here is derived from an EMBL/GenBank/DDBJ whole genome shotgun (WGS) entry which is preliminary data.</text>
</comment>
<dbReference type="EMBL" id="JACHEB010000005">
    <property type="protein sequence ID" value="MBB5328819.1"/>
    <property type="molecule type" value="Genomic_DNA"/>
</dbReference>
<keyword evidence="2" id="KW-1185">Reference proteome</keyword>
<evidence type="ECO:0000313" key="2">
    <source>
        <dbReference type="Proteomes" id="UP000535182"/>
    </source>
</evidence>
<dbReference type="AlphaFoldDB" id="A0A9X0QEL7"/>
<proteinExistence type="predicted"/>
<evidence type="ECO:0000313" key="1">
    <source>
        <dbReference type="EMBL" id="MBB5328819.1"/>
    </source>
</evidence>
<accession>A0A9X0QEL7</accession>
<name>A0A9X0QEL7_9BACT</name>